<dbReference type="OrthoDB" id="37820at2"/>
<dbReference type="Gene3D" id="3.30.460.10">
    <property type="entry name" value="Beta Polymerase, domain 2"/>
    <property type="match status" value="1"/>
</dbReference>
<sequence>MDIAQVRWFLLEREERRRQVREQARRQLIAQLKQILEEVLPSFPVERAYLYGSVLTGRWHPESDLDLAVEGNLSPEEFFRLWIELDRRLEPEVDLRELEKLPFREKVQREGMVVYVKKGLFFLVR</sequence>
<proteinExistence type="predicted"/>
<reference evidence="2 3" key="1">
    <citation type="submission" date="2018-08" db="EMBL/GenBank/DDBJ databases">
        <title>Form III RuBisCO-mediated autotrophy in Thermodesulfobium bacteria.</title>
        <authorList>
            <person name="Toshchakov S.V."/>
            <person name="Kublanov I.V."/>
            <person name="Frolov E."/>
            <person name="Bonch-Osmolovskaya E.A."/>
            <person name="Tourova T.P."/>
            <person name="Chernych N.A."/>
            <person name="Lebedinsky A.V."/>
        </authorList>
    </citation>
    <scope>NUCLEOTIDE SEQUENCE [LARGE SCALE GENOMIC DNA]</scope>
    <source>
        <strain evidence="2 3">SR</strain>
    </source>
</reference>
<keyword evidence="2" id="KW-0808">Transferase</keyword>
<dbReference type="GO" id="GO:0016740">
    <property type="term" value="F:transferase activity"/>
    <property type="evidence" value="ECO:0007669"/>
    <property type="project" value="UniProtKB-KW"/>
</dbReference>
<dbReference type="InterPro" id="IPR052930">
    <property type="entry name" value="TA_antitoxin_MntA"/>
</dbReference>
<dbReference type="Proteomes" id="UP000256329">
    <property type="component" value="Unassembled WGS sequence"/>
</dbReference>
<dbReference type="PANTHER" id="PTHR43852">
    <property type="entry name" value="NUCLEOTIDYLTRANSFERASE"/>
    <property type="match status" value="1"/>
</dbReference>
<organism evidence="2 3">
    <name type="scientific">Ammonifex thiophilus</name>
    <dbReference type="NCBI Taxonomy" id="444093"/>
    <lineage>
        <taxon>Bacteria</taxon>
        <taxon>Bacillati</taxon>
        <taxon>Bacillota</taxon>
        <taxon>Clostridia</taxon>
        <taxon>Thermoanaerobacterales</taxon>
        <taxon>Thermoanaerobacteraceae</taxon>
        <taxon>Ammonifex</taxon>
    </lineage>
</organism>
<dbReference type="InterPro" id="IPR041633">
    <property type="entry name" value="Polbeta"/>
</dbReference>
<dbReference type="EMBL" id="QSLN01000014">
    <property type="protein sequence ID" value="RDV81834.1"/>
    <property type="molecule type" value="Genomic_DNA"/>
</dbReference>
<dbReference type="InterPro" id="IPR024700">
    <property type="entry name" value="UCP020217"/>
</dbReference>
<dbReference type="PANTHER" id="PTHR43852:SF2">
    <property type="entry name" value="PROTEIN ADENYLYLTRANSFERASE MNTA"/>
    <property type="match status" value="1"/>
</dbReference>
<evidence type="ECO:0000313" key="2">
    <source>
        <dbReference type="EMBL" id="RDV81834.1"/>
    </source>
</evidence>
<dbReference type="AlphaFoldDB" id="A0A3D8P3M0"/>
<dbReference type="RefSeq" id="WP_115793090.1">
    <property type="nucleotide sequence ID" value="NZ_QSLN01000014.1"/>
</dbReference>
<dbReference type="InterPro" id="IPR043519">
    <property type="entry name" value="NT_sf"/>
</dbReference>
<comment type="caution">
    <text evidence="2">The sequence shown here is derived from an EMBL/GenBank/DDBJ whole genome shotgun (WGS) entry which is preliminary data.</text>
</comment>
<accession>A0A3D8P3M0</accession>
<evidence type="ECO:0000313" key="3">
    <source>
        <dbReference type="Proteomes" id="UP000256329"/>
    </source>
</evidence>
<protein>
    <submittedName>
        <fullName evidence="2">Nucleotidyltransferase domain-containing protein</fullName>
    </submittedName>
</protein>
<dbReference type="PIRSF" id="PIRSF020217">
    <property type="entry name" value="UCP020217"/>
    <property type="match status" value="1"/>
</dbReference>
<feature type="domain" description="Polymerase beta nucleotidyltransferase" evidence="1">
    <location>
        <begin position="40"/>
        <end position="117"/>
    </location>
</feature>
<name>A0A3D8P3M0_9THEO</name>
<dbReference type="CDD" id="cd05403">
    <property type="entry name" value="NT_KNTase_like"/>
    <property type="match status" value="1"/>
</dbReference>
<evidence type="ECO:0000259" key="1">
    <source>
        <dbReference type="Pfam" id="PF18765"/>
    </source>
</evidence>
<dbReference type="Pfam" id="PF18765">
    <property type="entry name" value="Polbeta"/>
    <property type="match status" value="1"/>
</dbReference>
<dbReference type="SUPFAM" id="SSF81301">
    <property type="entry name" value="Nucleotidyltransferase"/>
    <property type="match status" value="1"/>
</dbReference>
<gene>
    <name evidence="2" type="ORF">DXX99_08635</name>
</gene>
<keyword evidence="3" id="KW-1185">Reference proteome</keyword>